<dbReference type="Proteomes" id="UP000032120">
    <property type="component" value="Unassembled WGS sequence"/>
</dbReference>
<reference evidence="2 3" key="1">
    <citation type="submission" date="2015-01" db="EMBL/GenBank/DDBJ databases">
        <title>Draft genome sequence of Leucobacter komagatae strain VKM ST2845.</title>
        <authorList>
            <person name="Karlyshev A.V."/>
            <person name="Kudryashova E.B."/>
        </authorList>
    </citation>
    <scope>NUCLEOTIDE SEQUENCE [LARGE SCALE GENOMIC DNA]</scope>
    <source>
        <strain evidence="2 3">VKM ST2845</strain>
    </source>
</reference>
<keyword evidence="1" id="KW-0472">Membrane</keyword>
<organism evidence="2 3">
    <name type="scientific">Leucobacter komagatae</name>
    <dbReference type="NCBI Taxonomy" id="55969"/>
    <lineage>
        <taxon>Bacteria</taxon>
        <taxon>Bacillati</taxon>
        <taxon>Actinomycetota</taxon>
        <taxon>Actinomycetes</taxon>
        <taxon>Micrococcales</taxon>
        <taxon>Microbacteriaceae</taxon>
        <taxon>Leucobacter</taxon>
    </lineage>
</organism>
<keyword evidence="1" id="KW-1133">Transmembrane helix</keyword>
<accession>A0A0D0IPU3</accession>
<comment type="caution">
    <text evidence="2">The sequence shown here is derived from an EMBL/GenBank/DDBJ whole genome shotgun (WGS) entry which is preliminary data.</text>
</comment>
<name>A0A0D0IPU3_9MICO</name>
<dbReference type="EMBL" id="JXSQ01000005">
    <property type="protein sequence ID" value="KIP53037.1"/>
    <property type="molecule type" value="Genomic_DNA"/>
</dbReference>
<proteinExistence type="predicted"/>
<keyword evidence="3" id="KW-1185">Reference proteome</keyword>
<protein>
    <submittedName>
        <fullName evidence="2">Uncharacterized protein</fullName>
    </submittedName>
</protein>
<sequence>MCVHRVAFPEIARKLTLPADLSRYARPAAHNLGRVGALLAPLTIGIIADSFSVGLGLAALGIGYAIAALITFFFIRDKIYDPAQADTDDVQQQLAVETGTSPVRIPIRGERTARLQR</sequence>
<dbReference type="OrthoDB" id="4474610at2"/>
<dbReference type="AlphaFoldDB" id="A0A0D0IPU3"/>
<evidence type="ECO:0000313" key="3">
    <source>
        <dbReference type="Proteomes" id="UP000032120"/>
    </source>
</evidence>
<evidence type="ECO:0000313" key="2">
    <source>
        <dbReference type="EMBL" id="KIP53037.1"/>
    </source>
</evidence>
<gene>
    <name evidence="2" type="ORF">SD72_06015</name>
</gene>
<dbReference type="InterPro" id="IPR036259">
    <property type="entry name" value="MFS_trans_sf"/>
</dbReference>
<feature type="transmembrane region" description="Helical" evidence="1">
    <location>
        <begin position="31"/>
        <end position="48"/>
    </location>
</feature>
<feature type="transmembrane region" description="Helical" evidence="1">
    <location>
        <begin position="54"/>
        <end position="75"/>
    </location>
</feature>
<dbReference type="Gene3D" id="1.20.1250.20">
    <property type="entry name" value="MFS general substrate transporter like domains"/>
    <property type="match status" value="1"/>
</dbReference>
<keyword evidence="1" id="KW-0812">Transmembrane</keyword>
<dbReference type="SUPFAM" id="SSF103473">
    <property type="entry name" value="MFS general substrate transporter"/>
    <property type="match status" value="1"/>
</dbReference>
<evidence type="ECO:0000256" key="1">
    <source>
        <dbReference type="SAM" id="Phobius"/>
    </source>
</evidence>
<dbReference type="RefSeq" id="WP_042543524.1">
    <property type="nucleotide sequence ID" value="NZ_JXSQ01000005.1"/>
</dbReference>